<keyword evidence="6" id="KW-0460">Magnesium</keyword>
<dbReference type="Gene3D" id="2.70.150.10">
    <property type="entry name" value="Calcium-transporting ATPase, cytoplasmic transduction domain A"/>
    <property type="match status" value="1"/>
</dbReference>
<keyword evidence="5" id="KW-0067">ATP-binding</keyword>
<organism evidence="13 14">
    <name type="scientific">Chloropicon primus</name>
    <dbReference type="NCBI Taxonomy" id="1764295"/>
    <lineage>
        <taxon>Eukaryota</taxon>
        <taxon>Viridiplantae</taxon>
        <taxon>Chlorophyta</taxon>
        <taxon>Chloropicophyceae</taxon>
        <taxon>Chloropicales</taxon>
        <taxon>Chloropicaceae</taxon>
        <taxon>Chloropicon</taxon>
    </lineage>
</organism>
<feature type="transmembrane region" description="Helical" evidence="11">
    <location>
        <begin position="1374"/>
        <end position="1392"/>
    </location>
</feature>
<keyword evidence="4" id="KW-0547">Nucleotide-binding</keyword>
<dbReference type="SUPFAM" id="SSF81665">
    <property type="entry name" value="Calcium ATPase, transmembrane domain M"/>
    <property type="match status" value="1"/>
</dbReference>
<keyword evidence="8 11" id="KW-1133">Transmembrane helix</keyword>
<dbReference type="NCBIfam" id="TIGR01657">
    <property type="entry name" value="P-ATPase-V"/>
    <property type="match status" value="1"/>
</dbReference>
<dbReference type="InterPro" id="IPR008250">
    <property type="entry name" value="ATPase_P-typ_transduc_dom_A_sf"/>
</dbReference>
<dbReference type="GO" id="GO:0005524">
    <property type="term" value="F:ATP binding"/>
    <property type="evidence" value="ECO:0007669"/>
    <property type="project" value="UniProtKB-KW"/>
</dbReference>
<evidence type="ECO:0000256" key="5">
    <source>
        <dbReference type="ARBA" id="ARBA00022840"/>
    </source>
</evidence>
<dbReference type="Gene3D" id="3.40.50.1000">
    <property type="entry name" value="HAD superfamily/HAD-like"/>
    <property type="match status" value="1"/>
</dbReference>
<evidence type="ECO:0000256" key="6">
    <source>
        <dbReference type="ARBA" id="ARBA00022842"/>
    </source>
</evidence>
<feature type="compositionally biased region" description="Basic and acidic residues" evidence="10">
    <location>
        <begin position="1059"/>
        <end position="1070"/>
    </location>
</feature>
<feature type="transmembrane region" description="Helical" evidence="11">
    <location>
        <begin position="527"/>
        <end position="546"/>
    </location>
</feature>
<dbReference type="Gene3D" id="3.40.1110.10">
    <property type="entry name" value="Calcium-transporting ATPase, cytoplasmic domain N"/>
    <property type="match status" value="1"/>
</dbReference>
<dbReference type="InterPro" id="IPR018303">
    <property type="entry name" value="ATPase_P-typ_P_site"/>
</dbReference>
<dbReference type="InterPro" id="IPR044492">
    <property type="entry name" value="P_typ_ATPase_HD_dom"/>
</dbReference>
<dbReference type="SUPFAM" id="SSF81653">
    <property type="entry name" value="Calcium ATPase, transduction domain A"/>
    <property type="match status" value="1"/>
</dbReference>
<evidence type="ECO:0000256" key="11">
    <source>
        <dbReference type="SAM" id="Phobius"/>
    </source>
</evidence>
<dbReference type="SFLD" id="SFLDF00027">
    <property type="entry name" value="p-type_atpase"/>
    <property type="match status" value="1"/>
</dbReference>
<dbReference type="GO" id="GO:0140358">
    <property type="term" value="F:P-type transmembrane transporter activity"/>
    <property type="evidence" value="ECO:0007669"/>
    <property type="project" value="InterPro"/>
</dbReference>
<keyword evidence="9 11" id="KW-0472">Membrane</keyword>
<dbReference type="Proteomes" id="UP000316726">
    <property type="component" value="Chromosome 6"/>
</dbReference>
<gene>
    <name evidence="13" type="ORF">A3770_06p44670</name>
</gene>
<feature type="transmembrane region" description="Helical" evidence="11">
    <location>
        <begin position="1429"/>
        <end position="1450"/>
    </location>
</feature>
<feature type="transmembrane region" description="Helical" evidence="11">
    <location>
        <begin position="1337"/>
        <end position="1354"/>
    </location>
</feature>
<feature type="domain" description="P-type ATPase A" evidence="12">
    <location>
        <begin position="370"/>
        <end position="509"/>
    </location>
</feature>
<feature type="region of interest" description="Disordered" evidence="10">
    <location>
        <begin position="1008"/>
        <end position="1038"/>
    </location>
</feature>
<keyword evidence="7" id="KW-1278">Translocase</keyword>
<evidence type="ECO:0000313" key="13">
    <source>
        <dbReference type="EMBL" id="QDZ21949.1"/>
    </source>
</evidence>
<dbReference type="SFLD" id="SFLDG00002">
    <property type="entry name" value="C1.7:_P-type_atpase_like"/>
    <property type="match status" value="1"/>
</dbReference>
<keyword evidence="3" id="KW-0479">Metal-binding</keyword>
<dbReference type="EMBL" id="CP031039">
    <property type="protein sequence ID" value="QDZ21949.1"/>
    <property type="molecule type" value="Genomic_DNA"/>
</dbReference>
<dbReference type="GO" id="GO:0016020">
    <property type="term" value="C:membrane"/>
    <property type="evidence" value="ECO:0007669"/>
    <property type="project" value="UniProtKB-SubCell"/>
</dbReference>
<dbReference type="SUPFAM" id="SSF81660">
    <property type="entry name" value="Metal cation-transporting ATPase, ATP-binding domain N"/>
    <property type="match status" value="1"/>
</dbReference>
<dbReference type="GO" id="GO:0019829">
    <property type="term" value="F:ATPase-coupled monoatomic cation transmembrane transporter activity"/>
    <property type="evidence" value="ECO:0007669"/>
    <property type="project" value="TreeGrafter"/>
</dbReference>
<protein>
    <submittedName>
        <fullName evidence="13">P-type cation-transporting ATPase</fullName>
    </submittedName>
</protein>
<dbReference type="PRINTS" id="PR00119">
    <property type="entry name" value="CATATPASE"/>
</dbReference>
<dbReference type="InterPro" id="IPR059000">
    <property type="entry name" value="ATPase_P-type_domA"/>
</dbReference>
<dbReference type="PANTHER" id="PTHR45630">
    <property type="entry name" value="CATION-TRANSPORTING ATPASE-RELATED"/>
    <property type="match status" value="1"/>
</dbReference>
<evidence type="ECO:0000259" key="12">
    <source>
        <dbReference type="Pfam" id="PF00122"/>
    </source>
</evidence>
<dbReference type="GO" id="GO:0046872">
    <property type="term" value="F:metal ion binding"/>
    <property type="evidence" value="ECO:0007669"/>
    <property type="project" value="UniProtKB-KW"/>
</dbReference>
<evidence type="ECO:0000256" key="2">
    <source>
        <dbReference type="ARBA" id="ARBA00022692"/>
    </source>
</evidence>
<evidence type="ECO:0000256" key="9">
    <source>
        <dbReference type="ARBA" id="ARBA00023136"/>
    </source>
</evidence>
<reference evidence="13 14" key="1">
    <citation type="submission" date="2018-07" db="EMBL/GenBank/DDBJ databases">
        <title>The complete nuclear genome of the prasinophyte Chloropicon primus (CCMP1205).</title>
        <authorList>
            <person name="Pombert J.-F."/>
            <person name="Otis C."/>
            <person name="Turmel M."/>
            <person name="Lemieux C."/>
        </authorList>
    </citation>
    <scope>NUCLEOTIDE SEQUENCE [LARGE SCALE GENOMIC DNA]</scope>
    <source>
        <strain evidence="13 14">CCMP1205</strain>
    </source>
</reference>
<dbReference type="InterPro" id="IPR023299">
    <property type="entry name" value="ATPase_P-typ_cyto_dom_N"/>
</dbReference>
<dbReference type="SUPFAM" id="SSF56784">
    <property type="entry name" value="HAD-like"/>
    <property type="match status" value="1"/>
</dbReference>
<proteinExistence type="predicted"/>
<evidence type="ECO:0000313" key="14">
    <source>
        <dbReference type="Proteomes" id="UP000316726"/>
    </source>
</evidence>
<sequence length="1455" mass="161472">MAVAEKEKVKVTVYERRAGLSLGKRVRLGLEHVPLLVVYLFVLRWCFATAGQPYEIALREYEITHGNLTEGGSGVAGDVARGPQVVRKSDGVDFGSDAWDIEESEQELVEDEEVEVVAQDLSGDDLLGGGDAMEKAEEAEEAEAASWDDGWGDDEEDGPQLPQRFLPDFWAVFALFVTFIAHALLELCQIWSISFKTLVKYRRISSFRDGAYVKVVPRDPHSTVEIVQVEQSKVYKNEADGKPVLWFSSHKRKFEVLGEGEIKKVQMPKRLKVREYMLCKGYSSAKEVASAEERFGPNKFHIPMPTFMDLYTKQLLAPMSVFQVFCVALWLLDSAWKYALFGLFSVFGFEATSVVTRLKNIQMIRGMGNTAQEVHVYRMGQWKKVSSEALLPGDIVSIKRFNTSSGEVVPCDCLLLSGRAIMNEATLTGESVPQMKEAMSNDPTTWDRNLDIKGSDKIHVLFGGTSILQQSPGAEGSSSSKLATPDGGCLCFVLRTGFSSSQGKLVRMIELSSSGSKASNRDFLRESVYMICLLLVFAIFASNYVLQKGFEDKNRTRYELLIHCILIVTSVVPADLPMQLAIAVNASLIHLVRLNIFCTEPFRVPLAGKIDACFFDKTGTITTDQLEATGIVPAEGAGDSGATTSSAVLFGEKIPMDKAPLESCRVIAGCHSLLQVDGKTMGDPVESAALKSIGWEYDQELQKSVPSKKTEESMAFGKDQSVRIIHRYHFSSKLQRMSTIVRVSGSPESSKYMVCTKGSPEMIATLLSKNGKAKPSWYDATYQRLAREGMRVIALAYRPITSLDDGSSLGSDCEDRFQKAPRAWAESDLKFAGFIAFRCLMRKDSKDVIRLLLKSDHHVAIITGDNVLTALHVACDVGLCRENREKVLTLQRMEKEPYLQWTNSATEAAVCDFDLSGVEELAKDNDLCVSGKVLQYAFDKHGDDLGQALHLFKVFARMAPENKEKVLSVLNNRNMTTLMCGDGANDVGALRQAHVGVALLSGFGSLNTDKGNKDKDKGKGKELEGKDESKEKEDAGQLGFFDRIQKQMKEAEEKAKVIQQERAKNADEMKKRRQKHAKDSQERKEKMMKDVEAETKRLQEMGESFAQFKAMKNVVKKYQQESKQKVADAGGSFAFSAAALAAREDGLEDGELPMLKLGDASIAAPFTSKFPSIRSVYDIIRQGRCTLVTSVQNNQIMVLTSLISSYSLSVLYLDGIKFSDYQMTATGVLLTASHLAVSHVKPLKEISGVRPLTSMFSPALFLSLFGQFIIHLTCMIIAVQKAKSYMDPNFKQEMHGKFSANLINTTVFFIETMQQVSVLMVNYKGRPFQPGLDENKPLLHSLGMSCIGLFVLAYELIPPLNSILELVKFPSDSFRWSMITILAFDVVGALLWDRLMHAIFARRLFIESQSKVDSVTFLRGCMKVLASTVSVYMLLNGSGVMGLGVIFFLYRNGFF</sequence>
<dbReference type="InterPro" id="IPR023298">
    <property type="entry name" value="ATPase_P-typ_TM_dom_sf"/>
</dbReference>
<dbReference type="PROSITE" id="PS00154">
    <property type="entry name" value="ATPASE_E1_E2"/>
    <property type="match status" value="1"/>
</dbReference>
<dbReference type="Pfam" id="PF00122">
    <property type="entry name" value="E1-E2_ATPase"/>
    <property type="match status" value="1"/>
</dbReference>
<dbReference type="OrthoDB" id="48943at2759"/>
<feature type="transmembrane region" description="Helical" evidence="11">
    <location>
        <begin position="1260"/>
        <end position="1279"/>
    </location>
</feature>
<dbReference type="Pfam" id="PF13246">
    <property type="entry name" value="Cation_ATPase"/>
    <property type="match status" value="1"/>
</dbReference>
<evidence type="ECO:0000256" key="10">
    <source>
        <dbReference type="SAM" id="MobiDB-lite"/>
    </source>
</evidence>
<keyword evidence="14" id="KW-1185">Reference proteome</keyword>
<dbReference type="InterPro" id="IPR036412">
    <property type="entry name" value="HAD-like_sf"/>
</dbReference>
<comment type="subcellular location">
    <subcellularLocation>
        <location evidence="1">Membrane</location>
        <topology evidence="1">Multi-pass membrane protein</topology>
    </subcellularLocation>
</comment>
<dbReference type="InterPro" id="IPR006544">
    <property type="entry name" value="P-type_TPase_V"/>
</dbReference>
<dbReference type="SFLD" id="SFLDS00003">
    <property type="entry name" value="Haloacid_Dehalogenase"/>
    <property type="match status" value="1"/>
</dbReference>
<feature type="transmembrane region" description="Helical" evidence="11">
    <location>
        <begin position="169"/>
        <end position="193"/>
    </location>
</feature>
<feature type="compositionally biased region" description="Basic and acidic residues" evidence="10">
    <location>
        <begin position="1010"/>
        <end position="1035"/>
    </location>
</feature>
<evidence type="ECO:0000256" key="3">
    <source>
        <dbReference type="ARBA" id="ARBA00022723"/>
    </source>
</evidence>
<evidence type="ECO:0000256" key="8">
    <source>
        <dbReference type="ARBA" id="ARBA00022989"/>
    </source>
</evidence>
<evidence type="ECO:0000256" key="7">
    <source>
        <dbReference type="ARBA" id="ARBA00022967"/>
    </source>
</evidence>
<evidence type="ECO:0000256" key="1">
    <source>
        <dbReference type="ARBA" id="ARBA00004141"/>
    </source>
</evidence>
<dbReference type="InterPro" id="IPR023214">
    <property type="entry name" value="HAD_sf"/>
</dbReference>
<accession>A0A5B8MN92</accession>
<feature type="region of interest" description="Disordered" evidence="10">
    <location>
        <begin position="129"/>
        <end position="158"/>
    </location>
</feature>
<feature type="region of interest" description="Disordered" evidence="10">
    <location>
        <begin position="1059"/>
        <end position="1085"/>
    </location>
</feature>
<dbReference type="STRING" id="1764295.A0A5B8MN92"/>
<name>A0A5B8MN92_9CHLO</name>
<evidence type="ECO:0000256" key="4">
    <source>
        <dbReference type="ARBA" id="ARBA00022741"/>
    </source>
</evidence>
<dbReference type="PANTHER" id="PTHR45630:SF6">
    <property type="entry name" value="CATION-TRANSPORTING P-TYPE ATPASE N-TERMINAL DOMAIN-CONTAINING PROTEIN"/>
    <property type="match status" value="1"/>
</dbReference>
<keyword evidence="2 11" id="KW-0812">Transmembrane</keyword>